<dbReference type="Proteomes" id="UP000078200">
    <property type="component" value="Unassembled WGS sequence"/>
</dbReference>
<proteinExistence type="predicted"/>
<reference evidence="1" key="1">
    <citation type="submission" date="2020-05" db="UniProtKB">
        <authorList>
            <consortium name="EnsemblMetazoa"/>
        </authorList>
    </citation>
    <scope>IDENTIFICATION</scope>
    <source>
        <strain evidence="1">TTRI</strain>
    </source>
</reference>
<keyword evidence="2" id="KW-1185">Reference proteome</keyword>
<organism evidence="1 2">
    <name type="scientific">Glossina austeni</name>
    <name type="common">Savannah tsetse fly</name>
    <dbReference type="NCBI Taxonomy" id="7395"/>
    <lineage>
        <taxon>Eukaryota</taxon>
        <taxon>Metazoa</taxon>
        <taxon>Ecdysozoa</taxon>
        <taxon>Arthropoda</taxon>
        <taxon>Hexapoda</taxon>
        <taxon>Insecta</taxon>
        <taxon>Pterygota</taxon>
        <taxon>Neoptera</taxon>
        <taxon>Endopterygota</taxon>
        <taxon>Diptera</taxon>
        <taxon>Brachycera</taxon>
        <taxon>Muscomorpha</taxon>
        <taxon>Hippoboscoidea</taxon>
        <taxon>Glossinidae</taxon>
        <taxon>Glossina</taxon>
    </lineage>
</organism>
<accession>A0A1A9UJP8</accession>
<protein>
    <submittedName>
        <fullName evidence="1">Uncharacterized protein</fullName>
    </submittedName>
</protein>
<dbReference type="VEuPathDB" id="VectorBase:GAUT007084"/>
<sequence>MIGGRQAEDIIILMNSKVVAGTFGTYDLKRETYFRCLVSSNYCVYHSKPLFYQCVAQFQPRAALNRENCCAYYRRYEELTEQRNSKLSTHIEGLHVHREETSDLSFYGSYTRRFERRILQETQEM</sequence>
<dbReference type="EnsemblMetazoa" id="GAUT007084-RA">
    <property type="protein sequence ID" value="GAUT007084-PA"/>
    <property type="gene ID" value="GAUT007084"/>
</dbReference>
<dbReference type="AlphaFoldDB" id="A0A1A9UJP8"/>
<evidence type="ECO:0000313" key="1">
    <source>
        <dbReference type="EnsemblMetazoa" id="GAUT007084-PA"/>
    </source>
</evidence>
<name>A0A1A9UJP8_GLOAU</name>
<evidence type="ECO:0000313" key="2">
    <source>
        <dbReference type="Proteomes" id="UP000078200"/>
    </source>
</evidence>